<proteinExistence type="predicted"/>
<feature type="transmembrane region" description="Helical" evidence="2">
    <location>
        <begin position="35"/>
        <end position="52"/>
    </location>
</feature>
<keyword evidence="2" id="KW-0812">Transmembrane</keyword>
<dbReference type="EMBL" id="JACOPQ010000007">
    <property type="protein sequence ID" value="MBC5737311.1"/>
    <property type="molecule type" value="Genomic_DNA"/>
</dbReference>
<protein>
    <submittedName>
        <fullName evidence="3">Uncharacterized protein</fullName>
    </submittedName>
</protein>
<evidence type="ECO:0000256" key="2">
    <source>
        <dbReference type="SAM" id="Phobius"/>
    </source>
</evidence>
<dbReference type="Proteomes" id="UP000607645">
    <property type="component" value="Unassembled WGS sequence"/>
</dbReference>
<keyword evidence="2" id="KW-1133">Transmembrane helix</keyword>
<feature type="region of interest" description="Disordered" evidence="1">
    <location>
        <begin position="289"/>
        <end position="318"/>
    </location>
</feature>
<gene>
    <name evidence="3" type="ORF">H8S62_09865</name>
</gene>
<dbReference type="AlphaFoldDB" id="A0A8J6JD61"/>
<accession>A0A8J6JD61</accession>
<comment type="caution">
    <text evidence="3">The sequence shown here is derived from an EMBL/GenBank/DDBJ whole genome shotgun (WGS) entry which is preliminary data.</text>
</comment>
<evidence type="ECO:0000256" key="1">
    <source>
        <dbReference type="SAM" id="MobiDB-lite"/>
    </source>
</evidence>
<name>A0A8J6JD61_9FIRM</name>
<evidence type="ECO:0000313" key="4">
    <source>
        <dbReference type="Proteomes" id="UP000607645"/>
    </source>
</evidence>
<reference evidence="3" key="1">
    <citation type="submission" date="2020-08" db="EMBL/GenBank/DDBJ databases">
        <title>Genome public.</title>
        <authorList>
            <person name="Liu C."/>
            <person name="Sun Q."/>
        </authorList>
    </citation>
    <scope>NUCLEOTIDE SEQUENCE</scope>
    <source>
        <strain evidence="3">NSJ-52</strain>
    </source>
</reference>
<dbReference type="RefSeq" id="WP_186919153.1">
    <property type="nucleotide sequence ID" value="NZ_JACOPQ010000007.1"/>
</dbReference>
<keyword evidence="4" id="KW-1185">Reference proteome</keyword>
<sequence>MNTQQLYRGVTEIDDALIEEALESPHQKRRRIRPFAMGAACLALISGVFFALRGGPTADPLPSSGEIYVMPRWEDMPLYRQYGQIDWDGADYYAACPVDAGAVGALLGGGTATGHDLYEDRDYSTVCAVYALSGISPAAAVAVQYEGHDGFYTCRAEDYSSGTLGELIDDLGLEQNLTFGLVYYDGAYQDPGRALSYRLPDPAAAWDLLLGDRALKNEGSGHYTASLMGFSVTVEVLGIHNLSLSVNGEGYLQTNLISTGASYHIGEEKVRAFLDYVFTHGEVVEWPQIAGGGSWEPEPVPETEQGASAPSRPPAAPE</sequence>
<keyword evidence="2" id="KW-0472">Membrane</keyword>
<organism evidence="3 4">
    <name type="scientific">Lawsonibacter faecis</name>
    <dbReference type="NCBI Taxonomy" id="2763052"/>
    <lineage>
        <taxon>Bacteria</taxon>
        <taxon>Bacillati</taxon>
        <taxon>Bacillota</taxon>
        <taxon>Clostridia</taxon>
        <taxon>Eubacteriales</taxon>
        <taxon>Oscillospiraceae</taxon>
        <taxon>Lawsonibacter</taxon>
    </lineage>
</organism>
<evidence type="ECO:0000313" key="3">
    <source>
        <dbReference type="EMBL" id="MBC5737311.1"/>
    </source>
</evidence>